<evidence type="ECO:0000256" key="1">
    <source>
        <dbReference type="SAM" id="MobiDB-lite"/>
    </source>
</evidence>
<feature type="compositionally biased region" description="Low complexity" evidence="1">
    <location>
        <begin position="255"/>
        <end position="268"/>
    </location>
</feature>
<feature type="compositionally biased region" description="Low complexity" evidence="1">
    <location>
        <begin position="236"/>
        <end position="247"/>
    </location>
</feature>
<gene>
    <name evidence="2" type="ORF">Bhyg_10040</name>
</gene>
<evidence type="ECO:0000313" key="3">
    <source>
        <dbReference type="Proteomes" id="UP001151699"/>
    </source>
</evidence>
<evidence type="ECO:0000313" key="2">
    <source>
        <dbReference type="EMBL" id="KAJ6637310.1"/>
    </source>
</evidence>
<organism evidence="2 3">
    <name type="scientific">Pseudolycoriella hygida</name>
    <dbReference type="NCBI Taxonomy" id="35572"/>
    <lineage>
        <taxon>Eukaryota</taxon>
        <taxon>Metazoa</taxon>
        <taxon>Ecdysozoa</taxon>
        <taxon>Arthropoda</taxon>
        <taxon>Hexapoda</taxon>
        <taxon>Insecta</taxon>
        <taxon>Pterygota</taxon>
        <taxon>Neoptera</taxon>
        <taxon>Endopterygota</taxon>
        <taxon>Diptera</taxon>
        <taxon>Nematocera</taxon>
        <taxon>Sciaroidea</taxon>
        <taxon>Sciaridae</taxon>
        <taxon>Pseudolycoriella</taxon>
    </lineage>
</organism>
<dbReference type="EMBL" id="WJQU01000003">
    <property type="protein sequence ID" value="KAJ6637310.1"/>
    <property type="molecule type" value="Genomic_DNA"/>
</dbReference>
<comment type="caution">
    <text evidence="2">The sequence shown here is derived from an EMBL/GenBank/DDBJ whole genome shotgun (WGS) entry which is preliminary data.</text>
</comment>
<dbReference type="Proteomes" id="UP001151699">
    <property type="component" value="Chromosome X"/>
</dbReference>
<dbReference type="OrthoDB" id="10468742at2759"/>
<sequence>MLRVLVRCSRVVFGTTFGIEEAKVTVTHLKPDKGVEGYDLLRYYDEDSLRDEKWRFDPKTGSTVVSRRSGFREMDNIHLVDATLDALGSFTKSYLMKNEKDLIKDRVKEPQMSKRADGVMADKVKSSSTFSGVSFNTQYSSQNGYPHVSNVVGIQHLNAPNLYNGLNFQQAFATPGFGFQQQGSLFNHQSHFQANQPHFPNNNNFQIASFLMPFLNQHNQNFNQVVGSFSSQSVETTTSAPSPQSPTVAEMQQFTSTSNGTTDTSNQSAPSAQSEIPEPPSSTQEPSIVNVETTEDPTLNFDIRLEKDKTETTNQTETQNIQTTTRRTIEGLPTSDEDYDEEGILDDKISSTVLKTLVG</sequence>
<dbReference type="AlphaFoldDB" id="A0A9Q0MUG7"/>
<feature type="region of interest" description="Disordered" evidence="1">
    <location>
        <begin position="233"/>
        <end position="299"/>
    </location>
</feature>
<proteinExistence type="predicted"/>
<protein>
    <submittedName>
        <fullName evidence="2">Uncharacterized protein</fullName>
    </submittedName>
</protein>
<keyword evidence="3" id="KW-1185">Reference proteome</keyword>
<name>A0A9Q0MUG7_9DIPT</name>
<reference evidence="2" key="1">
    <citation type="submission" date="2022-07" db="EMBL/GenBank/DDBJ databases">
        <authorList>
            <person name="Trinca V."/>
            <person name="Uliana J.V.C."/>
            <person name="Torres T.T."/>
            <person name="Ward R.J."/>
            <person name="Monesi N."/>
        </authorList>
    </citation>
    <scope>NUCLEOTIDE SEQUENCE</scope>
    <source>
        <strain evidence="2">HSMRA1968</strain>
        <tissue evidence="2">Whole embryos</tissue>
    </source>
</reference>
<accession>A0A9Q0MUG7</accession>
<feature type="compositionally biased region" description="Polar residues" evidence="1">
    <location>
        <begin position="281"/>
        <end position="292"/>
    </location>
</feature>